<feature type="compositionally biased region" description="Low complexity" evidence="5">
    <location>
        <begin position="33"/>
        <end position="60"/>
    </location>
</feature>
<name>A0A2J7ZIB7_9CHLO</name>
<feature type="compositionally biased region" description="Gly residues" evidence="5">
    <location>
        <begin position="131"/>
        <end position="148"/>
    </location>
</feature>
<feature type="domain" description="AAA+ ATPase" evidence="6">
    <location>
        <begin position="252"/>
        <end position="387"/>
    </location>
</feature>
<gene>
    <name evidence="7" type="ORF">TSOC_014196</name>
</gene>
<keyword evidence="8" id="KW-1185">Reference proteome</keyword>
<dbReference type="OrthoDB" id="5925at2759"/>
<dbReference type="AlphaFoldDB" id="A0A2J7ZIB7"/>
<keyword evidence="3 4" id="KW-0067">ATP-binding</keyword>
<comment type="caution">
    <text evidence="7">The sequence shown here is derived from an EMBL/GenBank/DDBJ whole genome shotgun (WGS) entry which is preliminary data.</text>
</comment>
<evidence type="ECO:0000256" key="2">
    <source>
        <dbReference type="ARBA" id="ARBA00022741"/>
    </source>
</evidence>
<dbReference type="EMBL" id="PGGS01001815">
    <property type="protein sequence ID" value="PNH00004.1"/>
    <property type="molecule type" value="Genomic_DNA"/>
</dbReference>
<dbReference type="Pfam" id="PF00004">
    <property type="entry name" value="AAA"/>
    <property type="match status" value="1"/>
</dbReference>
<dbReference type="InterPro" id="IPR050221">
    <property type="entry name" value="26S_Proteasome_ATPase"/>
</dbReference>
<accession>A0A2J7ZIB7</accession>
<evidence type="ECO:0000313" key="8">
    <source>
        <dbReference type="Proteomes" id="UP000236333"/>
    </source>
</evidence>
<feature type="region of interest" description="Disordered" evidence="5">
    <location>
        <begin position="33"/>
        <end position="71"/>
    </location>
</feature>
<protein>
    <submittedName>
        <fullName evidence="7">Cell division control protein 48</fullName>
    </submittedName>
</protein>
<dbReference type="PANTHER" id="PTHR23073">
    <property type="entry name" value="26S PROTEASOME REGULATORY SUBUNIT"/>
    <property type="match status" value="1"/>
</dbReference>
<dbReference type="InterPro" id="IPR003959">
    <property type="entry name" value="ATPase_AAA_core"/>
</dbReference>
<dbReference type="Proteomes" id="UP000236333">
    <property type="component" value="Unassembled WGS sequence"/>
</dbReference>
<dbReference type="GO" id="GO:0016887">
    <property type="term" value="F:ATP hydrolysis activity"/>
    <property type="evidence" value="ECO:0007669"/>
    <property type="project" value="InterPro"/>
</dbReference>
<organism evidence="7 8">
    <name type="scientific">Tetrabaena socialis</name>
    <dbReference type="NCBI Taxonomy" id="47790"/>
    <lineage>
        <taxon>Eukaryota</taxon>
        <taxon>Viridiplantae</taxon>
        <taxon>Chlorophyta</taxon>
        <taxon>core chlorophytes</taxon>
        <taxon>Chlorophyceae</taxon>
        <taxon>CS clade</taxon>
        <taxon>Chlamydomonadales</taxon>
        <taxon>Tetrabaenaceae</taxon>
        <taxon>Tetrabaena</taxon>
    </lineage>
</organism>
<dbReference type="GO" id="GO:0051301">
    <property type="term" value="P:cell division"/>
    <property type="evidence" value="ECO:0007669"/>
    <property type="project" value="UniProtKB-KW"/>
</dbReference>
<keyword evidence="2 4" id="KW-0547">Nucleotide-binding</keyword>
<keyword evidence="7" id="KW-0132">Cell division</keyword>
<dbReference type="PROSITE" id="PS00674">
    <property type="entry name" value="AAA"/>
    <property type="match status" value="1"/>
</dbReference>
<comment type="similarity">
    <text evidence="1 4">Belongs to the AAA ATPase family.</text>
</comment>
<keyword evidence="7" id="KW-0131">Cell cycle</keyword>
<feature type="compositionally biased region" description="Low complexity" evidence="5">
    <location>
        <begin position="110"/>
        <end position="130"/>
    </location>
</feature>
<evidence type="ECO:0000256" key="4">
    <source>
        <dbReference type="RuleBase" id="RU003651"/>
    </source>
</evidence>
<evidence type="ECO:0000256" key="1">
    <source>
        <dbReference type="ARBA" id="ARBA00006914"/>
    </source>
</evidence>
<dbReference type="SUPFAM" id="SSF52540">
    <property type="entry name" value="P-loop containing nucleoside triphosphate hydrolases"/>
    <property type="match status" value="1"/>
</dbReference>
<feature type="region of interest" description="Disordered" evidence="5">
    <location>
        <begin position="110"/>
        <end position="148"/>
    </location>
</feature>
<dbReference type="Gene3D" id="3.40.50.300">
    <property type="entry name" value="P-loop containing nucleotide triphosphate hydrolases"/>
    <property type="match status" value="1"/>
</dbReference>
<evidence type="ECO:0000313" key="7">
    <source>
        <dbReference type="EMBL" id="PNH00004.1"/>
    </source>
</evidence>
<dbReference type="SMART" id="SM00382">
    <property type="entry name" value="AAA"/>
    <property type="match status" value="1"/>
</dbReference>
<evidence type="ECO:0000256" key="3">
    <source>
        <dbReference type="ARBA" id="ARBA00022840"/>
    </source>
</evidence>
<sequence length="417" mass="42316">MSLALATALRSPSSAAAPGLIAAAQLLRRAAASAAPQLQQALQPDPGSATAVPAASASSSDSRRLPAGPAPEPAAAAAAAVTEEAVVRGALLGGQAANGGACACTGGVHNNSSSSNSRGGSSRGGSSHSRAGGGGRGGGGGWRWGGGRSWRDEPWVASAAAMAAGALACSALLPTAVALADAGDKPGQQSSSPLPTRHSVPTSNAMGCACLVPVRYEEQKRTIEDCLLLPLLRPDVYARLARATRKTFASNRPRAVLFEGPPGTGKTTSARVISSQAAVPLIYLPLEAVLSKWYGESEQQLSTVFKAAEALGGAIIFLDELDALGGNREGGNLHEASRRLLSVLLREMEGFDADKKTVVIGATNRKADLDTALLSRFDLAITFGLPDANCRWGLPAAGGEGGATNRKADLDTALLSR</sequence>
<dbReference type="InterPro" id="IPR003960">
    <property type="entry name" value="ATPase_AAA_CS"/>
</dbReference>
<proteinExistence type="inferred from homology"/>
<reference evidence="7 8" key="1">
    <citation type="journal article" date="2017" name="Mol. Biol. Evol.">
        <title>The 4-celled Tetrabaena socialis nuclear genome reveals the essential components for genetic control of cell number at the origin of multicellularity in the volvocine lineage.</title>
        <authorList>
            <person name="Featherston J."/>
            <person name="Arakaki Y."/>
            <person name="Hanschen E.R."/>
            <person name="Ferris P.J."/>
            <person name="Michod R.E."/>
            <person name="Olson B.J.S.C."/>
            <person name="Nozaki H."/>
            <person name="Durand P.M."/>
        </authorList>
    </citation>
    <scope>NUCLEOTIDE SEQUENCE [LARGE SCALE GENOMIC DNA]</scope>
    <source>
        <strain evidence="7 8">NIES-571</strain>
    </source>
</reference>
<evidence type="ECO:0000256" key="5">
    <source>
        <dbReference type="SAM" id="MobiDB-lite"/>
    </source>
</evidence>
<evidence type="ECO:0000259" key="6">
    <source>
        <dbReference type="SMART" id="SM00382"/>
    </source>
</evidence>
<dbReference type="InterPro" id="IPR003593">
    <property type="entry name" value="AAA+_ATPase"/>
</dbReference>
<dbReference type="GO" id="GO:0005524">
    <property type="term" value="F:ATP binding"/>
    <property type="evidence" value="ECO:0007669"/>
    <property type="project" value="UniProtKB-KW"/>
</dbReference>
<dbReference type="CDD" id="cd19481">
    <property type="entry name" value="RecA-like_protease"/>
    <property type="match status" value="1"/>
</dbReference>
<dbReference type="InterPro" id="IPR027417">
    <property type="entry name" value="P-loop_NTPase"/>
</dbReference>